<dbReference type="GO" id="GO:0006915">
    <property type="term" value="P:apoptotic process"/>
    <property type="evidence" value="ECO:0007669"/>
    <property type="project" value="UniProtKB-KW"/>
</dbReference>
<dbReference type="GO" id="GO:0016055">
    <property type="term" value="P:Wnt signaling pathway"/>
    <property type="evidence" value="ECO:0007669"/>
    <property type="project" value="UniProtKB-KW"/>
</dbReference>
<accession>A0A6P8QUB6</accession>
<dbReference type="GO" id="GO:0008270">
    <property type="term" value="F:zinc ion binding"/>
    <property type="evidence" value="ECO:0007669"/>
    <property type="project" value="UniProtKB-KW"/>
</dbReference>
<dbReference type="InterPro" id="IPR011029">
    <property type="entry name" value="DEATH-like_dom_sf"/>
</dbReference>
<keyword evidence="10" id="KW-0789">Thiol protease inhibitor</keyword>
<evidence type="ECO:0000313" key="26">
    <source>
        <dbReference type="RefSeq" id="XP_033800879.1"/>
    </source>
</evidence>
<dbReference type="InterPro" id="IPR001841">
    <property type="entry name" value="Znf_RING"/>
</dbReference>
<dbReference type="Proteomes" id="UP000515159">
    <property type="component" value="Chromosome 5"/>
</dbReference>
<evidence type="ECO:0000256" key="4">
    <source>
        <dbReference type="ARBA" id="ARBA00012483"/>
    </source>
</evidence>
<evidence type="ECO:0000256" key="14">
    <source>
        <dbReference type="ARBA" id="ARBA00022786"/>
    </source>
</evidence>
<evidence type="ECO:0000256" key="5">
    <source>
        <dbReference type="ARBA" id="ARBA00022490"/>
    </source>
</evidence>
<sequence length="487" mass="55007">MSTVQAPENFTEEQCRIGTFTDFPSYCPVSPGTLARAGFFYTGTGDRVECFSCHVTLEGWQHGDSAIGKHRRISPQCKFANGLNFSSDCIQNAGLFLLQNSNPRRIENCLENTTLPNTTEHYANLEPDYLLRTRQVVDMSDMLYPRNHAMSSEEVRLMTFQNWPVYCPITPRELASAGLYYTGTEDQVACFCCGGVLKNWEPGDQAWVEHKRHFPKCFFVLGRNFGNMANGSNGIEFGASCPNGPSFPANPEMVQYEARLKTFETWMFPINKEQLAKSGFYRLGNENDSTRCFYCGGGLKIWKPNDDPWEQHAKWFPGCNYVVEEKGQEFVNIIQLRHSTSDGTTEATEDRPSLAKDDAILQNPLIQEALQMGFEVSEIKDIMAKKLQTTGENYKSVEVLVADLVEAQSSRRQNKAKESTPAAELSIQEMLRRLQEEKQCKICMDRTSSIVFIPCGHLVACEACAEAINKCPICCCIIQRRQKIFMS</sequence>
<evidence type="ECO:0000256" key="7">
    <source>
        <dbReference type="ARBA" id="ARBA00022687"/>
    </source>
</evidence>
<dbReference type="GO" id="GO:0005634">
    <property type="term" value="C:nucleus"/>
    <property type="evidence" value="ECO:0007669"/>
    <property type="project" value="TreeGrafter"/>
</dbReference>
<evidence type="ECO:0000256" key="6">
    <source>
        <dbReference type="ARBA" id="ARBA00022679"/>
    </source>
</evidence>
<evidence type="ECO:0000313" key="24">
    <source>
        <dbReference type="Proteomes" id="UP000515159"/>
    </source>
</evidence>
<dbReference type="AlphaFoldDB" id="A0A6P8QUB6"/>
<protein>
    <recommendedName>
        <fullName evidence="16">E3 ubiquitin-protein ligase XIAP</fullName>
        <ecNumber evidence="4">2.3.2.27</ecNumber>
    </recommendedName>
    <alternativeName>
        <fullName evidence="17">Baculoviral IAP repeat-containing protein 4</fullName>
    </alternativeName>
    <alternativeName>
        <fullName evidence="19">RING-type E3 ubiquitin transferase XIAP</fullName>
    </alternativeName>
    <alternativeName>
        <fullName evidence="18">X-linked inhibitor of apoptosis protein</fullName>
    </alternativeName>
</protein>
<organism evidence="24 26">
    <name type="scientific">Geotrypetes seraphini</name>
    <name type="common">Gaboon caecilian</name>
    <name type="synonym">Caecilia seraphini</name>
    <dbReference type="NCBI Taxonomy" id="260995"/>
    <lineage>
        <taxon>Eukaryota</taxon>
        <taxon>Metazoa</taxon>
        <taxon>Chordata</taxon>
        <taxon>Craniata</taxon>
        <taxon>Vertebrata</taxon>
        <taxon>Euteleostomi</taxon>
        <taxon>Amphibia</taxon>
        <taxon>Gymnophiona</taxon>
        <taxon>Geotrypetes</taxon>
    </lineage>
</organism>
<dbReference type="GO" id="GO:0031398">
    <property type="term" value="P:positive regulation of protein ubiquitination"/>
    <property type="evidence" value="ECO:0007669"/>
    <property type="project" value="TreeGrafter"/>
</dbReference>
<dbReference type="RefSeq" id="XP_033800884.1">
    <property type="nucleotide sequence ID" value="XM_033944993.1"/>
</dbReference>
<evidence type="ECO:0000256" key="12">
    <source>
        <dbReference type="ARBA" id="ARBA00022737"/>
    </source>
</evidence>
<evidence type="ECO:0000313" key="27">
    <source>
        <dbReference type="RefSeq" id="XP_033800880.1"/>
    </source>
</evidence>
<evidence type="ECO:0000259" key="23">
    <source>
        <dbReference type="PROSITE" id="PS50089"/>
    </source>
</evidence>
<keyword evidence="11" id="KW-0479">Metal-binding</keyword>
<evidence type="ECO:0000256" key="1">
    <source>
        <dbReference type="ARBA" id="ARBA00000900"/>
    </source>
</evidence>
<keyword evidence="6" id="KW-0808">Transferase</keyword>
<dbReference type="GO" id="GO:0043027">
    <property type="term" value="F:cysteine-type endopeptidase inhibitor activity involved in apoptotic process"/>
    <property type="evidence" value="ECO:0007669"/>
    <property type="project" value="TreeGrafter"/>
</dbReference>
<dbReference type="GO" id="GO:0051726">
    <property type="term" value="P:regulation of cell cycle"/>
    <property type="evidence" value="ECO:0007669"/>
    <property type="project" value="TreeGrafter"/>
</dbReference>
<dbReference type="PANTHER" id="PTHR10044:SF115">
    <property type="entry name" value="E3 UBIQUITIN-PROTEIN LIGASE XIAP"/>
    <property type="match status" value="1"/>
</dbReference>
<dbReference type="SMART" id="SM00238">
    <property type="entry name" value="BIR"/>
    <property type="match status" value="3"/>
</dbReference>
<dbReference type="GO" id="GO:0090263">
    <property type="term" value="P:positive regulation of canonical Wnt signaling pathway"/>
    <property type="evidence" value="ECO:0007669"/>
    <property type="project" value="TreeGrafter"/>
</dbReference>
<dbReference type="GO" id="GO:0043066">
    <property type="term" value="P:negative regulation of apoptotic process"/>
    <property type="evidence" value="ECO:0007669"/>
    <property type="project" value="TreeGrafter"/>
</dbReference>
<evidence type="ECO:0000256" key="11">
    <source>
        <dbReference type="ARBA" id="ARBA00022723"/>
    </source>
</evidence>
<dbReference type="Gene3D" id="1.10.8.10">
    <property type="entry name" value="DNA helicase RuvA subunit, C-terminal domain"/>
    <property type="match status" value="1"/>
</dbReference>
<dbReference type="KEGG" id="gsh:117360730"/>
<keyword evidence="15" id="KW-0862">Zinc</keyword>
<evidence type="ECO:0000256" key="16">
    <source>
        <dbReference type="ARBA" id="ARBA00044089"/>
    </source>
</evidence>
<keyword evidence="5" id="KW-0963">Cytoplasm</keyword>
<dbReference type="GO" id="GO:0005737">
    <property type="term" value="C:cytoplasm"/>
    <property type="evidence" value="ECO:0007669"/>
    <property type="project" value="UniProtKB-SubCell"/>
</dbReference>
<keyword evidence="8" id="KW-0646">Protease inhibitor</keyword>
<dbReference type="GO" id="GO:0061630">
    <property type="term" value="F:ubiquitin protein ligase activity"/>
    <property type="evidence" value="ECO:0007669"/>
    <property type="project" value="UniProtKB-EC"/>
</dbReference>
<evidence type="ECO:0000256" key="18">
    <source>
        <dbReference type="ARBA" id="ARBA00044224"/>
    </source>
</evidence>
<evidence type="ECO:0000256" key="2">
    <source>
        <dbReference type="ARBA" id="ARBA00004496"/>
    </source>
</evidence>
<dbReference type="Gene3D" id="1.10.1170.10">
    <property type="entry name" value="Inhibitor Of Apoptosis Protein (2mihbC-IAP-1), Chain A"/>
    <property type="match status" value="4"/>
</dbReference>
<proteinExistence type="inferred from homology"/>
<dbReference type="OrthoDB" id="5855668at2759"/>
<feature type="domain" description="RING-type" evidence="23">
    <location>
        <begin position="440"/>
        <end position="474"/>
    </location>
</feature>
<evidence type="ECO:0000256" key="8">
    <source>
        <dbReference type="ARBA" id="ARBA00022690"/>
    </source>
</evidence>
<dbReference type="EC" id="2.3.2.27" evidence="4"/>
<comment type="catalytic activity">
    <reaction evidence="1">
        <text>S-ubiquitinyl-[E2 ubiquitin-conjugating enzyme]-L-cysteine + [acceptor protein]-L-lysine = [E2 ubiquitin-conjugating enzyme]-L-cysteine + N(6)-ubiquitinyl-[acceptor protein]-L-lysine.</text>
        <dbReference type="EC" id="2.3.2.27"/>
    </reaction>
</comment>
<evidence type="ECO:0000313" key="25">
    <source>
        <dbReference type="RefSeq" id="XP_033800878.1"/>
    </source>
</evidence>
<evidence type="ECO:0000256" key="19">
    <source>
        <dbReference type="ARBA" id="ARBA00044244"/>
    </source>
</evidence>
<evidence type="ECO:0000256" key="13">
    <source>
        <dbReference type="ARBA" id="ARBA00022771"/>
    </source>
</evidence>
<gene>
    <name evidence="25 26 27 28 29 30" type="primary">XIAP</name>
</gene>
<dbReference type="SUPFAM" id="SSF57924">
    <property type="entry name" value="Inhibitor of apoptosis (IAP) repeat"/>
    <property type="match status" value="3"/>
</dbReference>
<dbReference type="Pfam" id="PF00653">
    <property type="entry name" value="BIR"/>
    <property type="match status" value="3"/>
</dbReference>
<dbReference type="Gene3D" id="1.10.533.10">
    <property type="entry name" value="Death Domain, Fas"/>
    <property type="match status" value="1"/>
</dbReference>
<dbReference type="FunFam" id="1.10.1170.10:FF:000008">
    <property type="entry name" value="Putative e3 ubiquitin-protein ligase xiap"/>
    <property type="match status" value="1"/>
</dbReference>
<dbReference type="RefSeq" id="XP_033800879.1">
    <property type="nucleotide sequence ID" value="XM_033944988.1"/>
</dbReference>
<dbReference type="CDD" id="cd00022">
    <property type="entry name" value="BIR"/>
    <property type="match status" value="3"/>
</dbReference>
<keyword evidence="13 22" id="KW-0863">Zinc-finger</keyword>
<name>A0A6P8QUB6_GEOSA</name>
<evidence type="ECO:0000313" key="28">
    <source>
        <dbReference type="RefSeq" id="XP_033800881.1"/>
    </source>
</evidence>
<evidence type="ECO:0000256" key="21">
    <source>
        <dbReference type="ARBA" id="ARBA00063257"/>
    </source>
</evidence>
<keyword evidence="12" id="KW-0677">Repeat</keyword>
<keyword evidence="9" id="KW-0053">Apoptosis</keyword>
<dbReference type="FunFam" id="1.10.8.10:FF:000084">
    <property type="entry name" value="E3 ubiquitin-protein ligase XIAP"/>
    <property type="match status" value="1"/>
</dbReference>
<dbReference type="FunFam" id="3.30.40.10:FF:000184">
    <property type="entry name" value="Baculoviral IAP repeat containing 2"/>
    <property type="match status" value="1"/>
</dbReference>
<evidence type="ECO:0000256" key="9">
    <source>
        <dbReference type="ARBA" id="ARBA00022703"/>
    </source>
</evidence>
<dbReference type="CDD" id="cd16714">
    <property type="entry name" value="RING-HC_BIRC4_8"/>
    <property type="match status" value="1"/>
</dbReference>
<dbReference type="RefSeq" id="XP_033800878.1">
    <property type="nucleotide sequence ID" value="XM_033944987.1"/>
</dbReference>
<dbReference type="Pfam" id="PF21290">
    <property type="entry name" value="UBA_BIRC2-3"/>
    <property type="match status" value="1"/>
</dbReference>
<dbReference type="InterPro" id="IPR048875">
    <property type="entry name" value="BIRC2-3-like_UBA"/>
</dbReference>
<keyword evidence="14" id="KW-0833">Ubl conjugation pathway</keyword>
<comment type="similarity">
    <text evidence="3">Belongs to the IAP family.</text>
</comment>
<comment type="subcellular location">
    <subcellularLocation>
        <location evidence="2">Cytoplasm</location>
    </subcellularLocation>
</comment>
<dbReference type="RefSeq" id="XP_033800882.1">
    <property type="nucleotide sequence ID" value="XM_033944991.1"/>
</dbReference>
<evidence type="ECO:0000256" key="17">
    <source>
        <dbReference type="ARBA" id="ARBA00044214"/>
    </source>
</evidence>
<dbReference type="InterPro" id="IPR050784">
    <property type="entry name" value="IAP"/>
</dbReference>
<dbReference type="RefSeq" id="XP_033800880.1">
    <property type="nucleotide sequence ID" value="XM_033944989.1"/>
</dbReference>
<dbReference type="InterPro" id="IPR001370">
    <property type="entry name" value="BIR_rpt"/>
</dbReference>
<dbReference type="SMART" id="SM00184">
    <property type="entry name" value="RING"/>
    <property type="match status" value="1"/>
</dbReference>
<evidence type="ECO:0000313" key="30">
    <source>
        <dbReference type="RefSeq" id="XP_033800884.1"/>
    </source>
</evidence>
<dbReference type="RefSeq" id="XP_033800881.1">
    <property type="nucleotide sequence ID" value="XM_033944990.1"/>
</dbReference>
<keyword evidence="24" id="KW-1185">Reference proteome</keyword>
<dbReference type="FunFam" id="1.10.1170.10:FF:000003">
    <property type="entry name" value="E3 ubiquitin-protein ligase XIAP"/>
    <property type="match status" value="1"/>
</dbReference>
<dbReference type="FunFam" id="1.10.1170.10:FF:000002">
    <property type="entry name" value="Baculoviral IAP repeat containing 7"/>
    <property type="match status" value="1"/>
</dbReference>
<keyword evidence="7" id="KW-0879">Wnt signaling pathway</keyword>
<dbReference type="PROSITE" id="PS50143">
    <property type="entry name" value="BIR_REPEAT_2"/>
    <property type="match status" value="3"/>
</dbReference>
<dbReference type="GeneID" id="117360730"/>
<evidence type="ECO:0000313" key="29">
    <source>
        <dbReference type="RefSeq" id="XP_033800882.1"/>
    </source>
</evidence>
<dbReference type="CTD" id="331"/>
<evidence type="ECO:0000256" key="10">
    <source>
        <dbReference type="ARBA" id="ARBA00022704"/>
    </source>
</evidence>
<reference evidence="25 26" key="1">
    <citation type="submission" date="2025-04" db="UniProtKB">
        <authorList>
            <consortium name="RefSeq"/>
        </authorList>
    </citation>
    <scope>IDENTIFICATION</scope>
</reference>
<evidence type="ECO:0000256" key="15">
    <source>
        <dbReference type="ARBA" id="ARBA00022833"/>
    </source>
</evidence>
<evidence type="ECO:0000256" key="22">
    <source>
        <dbReference type="PROSITE-ProRule" id="PRU00175"/>
    </source>
</evidence>
<evidence type="ECO:0000256" key="3">
    <source>
        <dbReference type="ARBA" id="ARBA00006672"/>
    </source>
</evidence>
<dbReference type="Pfam" id="PF13920">
    <property type="entry name" value="zf-C3HC4_3"/>
    <property type="match status" value="1"/>
</dbReference>
<dbReference type="PROSITE" id="PS01282">
    <property type="entry name" value="BIR_REPEAT_1"/>
    <property type="match status" value="1"/>
</dbReference>
<comment type="subunit">
    <text evidence="21">Monomer, and homodimer.</text>
</comment>
<dbReference type="PROSITE" id="PS50089">
    <property type="entry name" value="ZF_RING_2"/>
    <property type="match status" value="1"/>
</dbReference>
<comment type="function">
    <text evidence="20">Multi-functional protein which regulates not only caspases and apoptosis, but also acts as an E3 ubiquitin-protein ligase mediating ubiquitination and subsequent proteasomal degradation of its target proteins. Acts as a direct caspase inhibitor. E3 ubiquitin-protein ligase that acts as an important regulator of innate immunity by mediating 'Lys-63'-linked polyubiquitination of ripk2 downstream of NOD1 and NOD2, thereby transforming ripk2 into a scaffolding protein for downstream effectors, ultimately leading to activation of the NF-kappa-B and MAP kinases signaling. A key apoptotic suppressor in eggs. Acts as a positive regulator of Wnt signaling.</text>
</comment>
<evidence type="ECO:0000256" key="20">
    <source>
        <dbReference type="ARBA" id="ARBA00054929"/>
    </source>
</evidence>
<dbReference type="PANTHER" id="PTHR10044">
    <property type="entry name" value="INHIBITOR OF APOPTOSIS"/>
    <property type="match status" value="1"/>
</dbReference>
<dbReference type="GO" id="GO:0004869">
    <property type="term" value="F:cysteine-type endopeptidase inhibitor activity"/>
    <property type="evidence" value="ECO:0007669"/>
    <property type="project" value="UniProtKB-KW"/>
</dbReference>